<evidence type="ECO:0000259" key="20">
    <source>
        <dbReference type="PROSITE" id="PS50816"/>
    </source>
</evidence>
<evidence type="ECO:0000256" key="16">
    <source>
        <dbReference type="ARBA" id="ARBA00048679"/>
    </source>
</evidence>
<evidence type="ECO:0000256" key="18">
    <source>
        <dbReference type="SAM" id="MobiDB-lite"/>
    </source>
</evidence>
<dbReference type="GO" id="GO:0007165">
    <property type="term" value="P:signal transduction"/>
    <property type="evidence" value="ECO:0007669"/>
    <property type="project" value="InterPro"/>
</dbReference>
<dbReference type="Pfam" id="PF00069">
    <property type="entry name" value="Pkinase"/>
    <property type="match status" value="1"/>
</dbReference>
<evidence type="ECO:0000256" key="17">
    <source>
        <dbReference type="PROSITE-ProRule" id="PRU10141"/>
    </source>
</evidence>
<dbReference type="InterPro" id="IPR018451">
    <property type="entry name" value="NAF/FISL_domain"/>
</dbReference>
<evidence type="ECO:0000256" key="8">
    <source>
        <dbReference type="ARBA" id="ARBA00022723"/>
    </source>
</evidence>
<proteinExistence type="inferred from homology"/>
<dbReference type="PANTHER" id="PTHR47560:SF1">
    <property type="entry name" value="EXPRESSED PROTEIN"/>
    <property type="match status" value="1"/>
</dbReference>
<keyword evidence="23" id="KW-1185">Reference proteome</keyword>
<evidence type="ECO:0000256" key="4">
    <source>
        <dbReference type="ARBA" id="ARBA00009638"/>
    </source>
</evidence>
<dbReference type="InterPro" id="IPR011009">
    <property type="entry name" value="Kinase-like_dom_sf"/>
</dbReference>
<reference evidence="22" key="2">
    <citation type="submission" date="2021-03" db="UniProtKB">
        <authorList>
            <consortium name="EnsemblPlants"/>
        </authorList>
    </citation>
    <scope>IDENTIFICATION</scope>
</reference>
<feature type="compositionally biased region" description="Basic and acidic residues" evidence="18">
    <location>
        <begin position="677"/>
        <end position="699"/>
    </location>
</feature>
<dbReference type="InterPro" id="IPR006073">
    <property type="entry name" value="GTP-bd"/>
</dbReference>
<feature type="domain" description="EngB-type G" evidence="21">
    <location>
        <begin position="857"/>
        <end position="1032"/>
    </location>
</feature>
<evidence type="ECO:0000256" key="12">
    <source>
        <dbReference type="ARBA" id="ARBA00022842"/>
    </source>
</evidence>
<dbReference type="EnsemblPlants" id="evm.model.06.1738">
    <property type="protein sequence ID" value="cds.evm.model.06.1738"/>
    <property type="gene ID" value="evm.TU.06.1738"/>
</dbReference>
<dbReference type="InterPro" id="IPR030393">
    <property type="entry name" value="G_ENGB_dom"/>
</dbReference>
<dbReference type="AlphaFoldDB" id="A0A803PVT6"/>
<dbReference type="PROSITE" id="PS00108">
    <property type="entry name" value="PROTEIN_KINASE_ST"/>
    <property type="match status" value="1"/>
</dbReference>
<dbReference type="InterPro" id="IPR004041">
    <property type="entry name" value="NAF_dom"/>
</dbReference>
<evidence type="ECO:0000256" key="13">
    <source>
        <dbReference type="ARBA" id="ARBA00023134"/>
    </source>
</evidence>
<gene>
    <name evidence="22" type="primary">LOC115720600</name>
</gene>
<dbReference type="SMART" id="SM00220">
    <property type="entry name" value="S_TKc"/>
    <property type="match status" value="1"/>
</dbReference>
<evidence type="ECO:0000256" key="11">
    <source>
        <dbReference type="ARBA" id="ARBA00022840"/>
    </source>
</evidence>
<keyword evidence="11 17" id="KW-0067">ATP-binding</keyword>
<dbReference type="FunFam" id="1.10.510.10:FF:000653">
    <property type="entry name" value="Non-specific serine/threonine protein kinase"/>
    <property type="match status" value="1"/>
</dbReference>
<keyword evidence="14" id="KW-0464">Manganese</keyword>
<evidence type="ECO:0000256" key="5">
    <source>
        <dbReference type="ARBA" id="ARBA00012513"/>
    </source>
</evidence>
<evidence type="ECO:0000256" key="3">
    <source>
        <dbReference type="ARBA" id="ARBA00006234"/>
    </source>
</evidence>
<dbReference type="PROSITE" id="PS00107">
    <property type="entry name" value="PROTEIN_KINASE_ATP"/>
    <property type="match status" value="1"/>
</dbReference>
<dbReference type="PROSITE" id="PS50816">
    <property type="entry name" value="NAF"/>
    <property type="match status" value="1"/>
</dbReference>
<dbReference type="PROSITE" id="PS50011">
    <property type="entry name" value="PROTEIN_KINASE_DOM"/>
    <property type="match status" value="1"/>
</dbReference>
<comment type="similarity">
    <text evidence="4">Belongs to the TRAFAC class TrmE-Era-EngA-EngB-Septin-like GTPase superfamily. EngB GTPase family.</text>
</comment>
<dbReference type="CDD" id="cd01876">
    <property type="entry name" value="YihA_EngB"/>
    <property type="match status" value="1"/>
</dbReference>
<dbReference type="OMA" id="NHKHKNQ"/>
<evidence type="ECO:0000256" key="1">
    <source>
        <dbReference type="ARBA" id="ARBA00001936"/>
    </source>
</evidence>
<dbReference type="Proteomes" id="UP000596661">
    <property type="component" value="Chromosome 6"/>
</dbReference>
<dbReference type="InterPro" id="IPR008271">
    <property type="entry name" value="Ser/Thr_kinase_AS"/>
</dbReference>
<reference evidence="22" key="1">
    <citation type="submission" date="2018-11" db="EMBL/GenBank/DDBJ databases">
        <authorList>
            <person name="Grassa J C."/>
        </authorList>
    </citation>
    <scope>NUCLEOTIDE SEQUENCE [LARGE SCALE GENOMIC DNA]</scope>
</reference>
<dbReference type="FunFam" id="3.30.200.20:FF:000096">
    <property type="entry name" value="Non-specific serine/threonine protein kinase"/>
    <property type="match status" value="1"/>
</dbReference>
<dbReference type="InterPro" id="IPR000719">
    <property type="entry name" value="Prot_kinase_dom"/>
</dbReference>
<dbReference type="InterPro" id="IPR027417">
    <property type="entry name" value="P-loop_NTPase"/>
</dbReference>
<dbReference type="InterPro" id="IPR017441">
    <property type="entry name" value="Protein_kinase_ATP_BS"/>
</dbReference>
<dbReference type="Gene3D" id="1.10.510.10">
    <property type="entry name" value="Transferase(Phosphotransferase) domain 1"/>
    <property type="match status" value="1"/>
</dbReference>
<name>A0A803PVT6_CANSA</name>
<dbReference type="EC" id="2.7.11.1" evidence="5"/>
<dbReference type="InterPro" id="IPR019987">
    <property type="entry name" value="GTP-bd_ribosome_bio_YsxC"/>
</dbReference>
<evidence type="ECO:0000313" key="23">
    <source>
        <dbReference type="Proteomes" id="UP000596661"/>
    </source>
</evidence>
<dbReference type="InterPro" id="IPR005225">
    <property type="entry name" value="Small_GTP-bd"/>
</dbReference>
<dbReference type="Pfam" id="PF01926">
    <property type="entry name" value="MMR_HSR1"/>
    <property type="match status" value="1"/>
</dbReference>
<dbReference type="CDD" id="cd12195">
    <property type="entry name" value="CIPK_C"/>
    <property type="match status" value="1"/>
</dbReference>
<comment type="cofactor">
    <cofactor evidence="2">
        <name>Mg(2+)</name>
        <dbReference type="ChEBI" id="CHEBI:18420"/>
    </cofactor>
</comment>
<evidence type="ECO:0000256" key="10">
    <source>
        <dbReference type="ARBA" id="ARBA00022777"/>
    </source>
</evidence>
<evidence type="ECO:0000256" key="2">
    <source>
        <dbReference type="ARBA" id="ARBA00001946"/>
    </source>
</evidence>
<dbReference type="GO" id="GO:0004674">
    <property type="term" value="F:protein serine/threonine kinase activity"/>
    <property type="evidence" value="ECO:0007669"/>
    <property type="project" value="UniProtKB-KW"/>
</dbReference>
<dbReference type="SUPFAM" id="SSF52540">
    <property type="entry name" value="P-loop containing nucleoside triphosphate hydrolases"/>
    <property type="match status" value="1"/>
</dbReference>
<evidence type="ECO:0000259" key="21">
    <source>
        <dbReference type="PROSITE" id="PS51706"/>
    </source>
</evidence>
<comment type="cofactor">
    <cofactor evidence="1">
        <name>Mn(2+)</name>
        <dbReference type="ChEBI" id="CHEBI:29035"/>
    </cofactor>
</comment>
<feature type="compositionally biased region" description="Basic and acidic residues" evidence="18">
    <location>
        <begin position="471"/>
        <end position="537"/>
    </location>
</feature>
<dbReference type="PROSITE" id="PS51706">
    <property type="entry name" value="G_ENGB"/>
    <property type="match status" value="1"/>
</dbReference>
<feature type="compositionally biased region" description="Basic and acidic residues" evidence="18">
    <location>
        <begin position="560"/>
        <end position="577"/>
    </location>
</feature>
<dbReference type="PANTHER" id="PTHR47560">
    <property type="entry name" value="EXPRESSED PROTEIN"/>
    <property type="match status" value="1"/>
</dbReference>
<sequence length="1035" mass="117104">MPEIEQIDGNIAATGSAAAPENVLFGKYEVGRLLGCGAFAKVHHARDVRSGQSVAIKIINKKKLATPNLRSNAKREISVMKRLRHPNIVKLHEVLASKTKIYFVMEFVKGGELFAKVAKGRFSEDLSRKYFRQLISAVGYCHSRGIFHRDLKPENLLLDENGNLKVSDFGLSAIADDQIRSDGLLHTLCGTPAYVAPEILNQRGYDGAKIDVWSCGVVLFVLTAGYLPFNDGNLMALYKKIYKGEYRCPRWMSPDLKRFLSRLLETNPETRITIDEILKDPWFRKGGYRAQINFYDEESEPVPKMSGDGEHDPKDLSLANLNAFDIISFSSGLDLSGLFDLSNSSVQEGERLISQEWPEKIIQKVDEFAKGERLRMKTKKEFGVEIEGHNGKLVMGLEVYRAARTEQLWRAANEVLLKPFLSEVKPNDITVVLQYRMFEDVASRSKLSKKLKISGLKFNSTKDTKKKTQRTRSDNEDGGMKNFSSDKPRRGSHNEDGGMRNFSFDKPRRGSHNEDGGMRNFSFDKPRRGSHNEDGDMRNFSSNKPRRGSSNEDGGMRNFSSDKTRKRSYNDDGGIRKFSYDKTRKKVFDEDGGVRNSSFDKTRKRIYANRQTGGEVVFDGNVDRPNRKPLSKKWQSQGKDDVVGAKGKNVSPRSMWVSSKLEDTSSEAKVSSHKAKNTVENERISHVARTKGIDKKKSQDMYSSNSTKKWGKDKKNQAEDLEVLDEQPKKSKRVIRIDPHDISNKRLVEVDNSLVNVDSKTEKKNVMEEPAEVSKNAQFRAIQPSSSILSYVEDNFLGRRRMIELRRAGYNTDLSAPLDNIPFSSNPERERIEETIFRNKMTFFAAAKASSSFPPPELPEIAFAGRSNVGKSSLLNSLTRQWGVVRTSDKPGLTQTLNFFDLGSKLCLVDLPGYGFAYAKEEVKDAWEELVKEYVSTRVGLRRVCLLIDTKWGMKPRDHELIDLMERSQTKYQIVLTKTDTVFPIDVARRAMQVEESLKAHKSVVQPLMMVSSKSGAGIRSLRTVLAKISRFAKL</sequence>
<keyword evidence="13" id="KW-0342">GTP-binding</keyword>
<feature type="region of interest" description="Disordered" evidence="18">
    <location>
        <begin position="461"/>
        <end position="577"/>
    </location>
</feature>
<comment type="similarity">
    <text evidence="3">Belongs to the protein kinase superfamily. CAMK Ser/Thr protein kinase family. SNF1 subfamily.</text>
</comment>
<dbReference type="GO" id="GO:0005524">
    <property type="term" value="F:ATP binding"/>
    <property type="evidence" value="ECO:0007669"/>
    <property type="project" value="UniProtKB-UniRule"/>
</dbReference>
<feature type="binding site" evidence="17">
    <location>
        <position position="57"/>
    </location>
    <ligand>
        <name>ATP</name>
        <dbReference type="ChEBI" id="CHEBI:30616"/>
    </ligand>
</feature>
<dbReference type="HAMAP" id="MF_00321">
    <property type="entry name" value="GTPase_EngB"/>
    <property type="match status" value="1"/>
</dbReference>
<evidence type="ECO:0000259" key="19">
    <source>
        <dbReference type="PROSITE" id="PS50011"/>
    </source>
</evidence>
<dbReference type="NCBIfam" id="TIGR03598">
    <property type="entry name" value="GTPase_YsxC"/>
    <property type="match status" value="1"/>
</dbReference>
<dbReference type="SUPFAM" id="SSF56112">
    <property type="entry name" value="Protein kinase-like (PK-like)"/>
    <property type="match status" value="1"/>
</dbReference>
<feature type="domain" description="Protein kinase" evidence="19">
    <location>
        <begin position="28"/>
        <end position="283"/>
    </location>
</feature>
<keyword evidence="10" id="KW-0418">Kinase</keyword>
<evidence type="ECO:0000256" key="7">
    <source>
        <dbReference type="ARBA" id="ARBA00022679"/>
    </source>
</evidence>
<feature type="domain" description="NAF" evidence="20">
    <location>
        <begin position="316"/>
        <end position="340"/>
    </location>
</feature>
<keyword evidence="6" id="KW-0723">Serine/threonine-protein kinase</keyword>
<comment type="catalytic activity">
    <reaction evidence="15">
        <text>L-threonyl-[protein] + ATP = O-phospho-L-threonyl-[protein] + ADP + H(+)</text>
        <dbReference type="Rhea" id="RHEA:46608"/>
        <dbReference type="Rhea" id="RHEA-COMP:11060"/>
        <dbReference type="Rhea" id="RHEA-COMP:11605"/>
        <dbReference type="ChEBI" id="CHEBI:15378"/>
        <dbReference type="ChEBI" id="CHEBI:30013"/>
        <dbReference type="ChEBI" id="CHEBI:30616"/>
        <dbReference type="ChEBI" id="CHEBI:61977"/>
        <dbReference type="ChEBI" id="CHEBI:456216"/>
        <dbReference type="EC" id="2.7.11.1"/>
    </reaction>
</comment>
<dbReference type="Gramene" id="evm.model.06.1738">
    <property type="protein sequence ID" value="cds.evm.model.06.1738"/>
    <property type="gene ID" value="evm.TU.06.1738"/>
</dbReference>
<dbReference type="Gene3D" id="3.30.310.80">
    <property type="entry name" value="Kinase associated domain 1, KA1"/>
    <property type="match status" value="1"/>
</dbReference>
<accession>A0A803PVT6</accession>
<feature type="region of interest" description="Disordered" evidence="18">
    <location>
        <begin position="617"/>
        <end position="719"/>
    </location>
</feature>
<dbReference type="EMBL" id="UZAU01000617">
    <property type="status" value="NOT_ANNOTATED_CDS"/>
    <property type="molecule type" value="Genomic_DNA"/>
</dbReference>
<dbReference type="GO" id="GO:0046872">
    <property type="term" value="F:metal ion binding"/>
    <property type="evidence" value="ECO:0007669"/>
    <property type="project" value="UniProtKB-KW"/>
</dbReference>
<evidence type="ECO:0000256" key="14">
    <source>
        <dbReference type="ARBA" id="ARBA00023211"/>
    </source>
</evidence>
<dbReference type="NCBIfam" id="TIGR00231">
    <property type="entry name" value="small_GTP"/>
    <property type="match status" value="1"/>
</dbReference>
<evidence type="ECO:0000256" key="6">
    <source>
        <dbReference type="ARBA" id="ARBA00022527"/>
    </source>
</evidence>
<organism evidence="22 23">
    <name type="scientific">Cannabis sativa</name>
    <name type="common">Hemp</name>
    <name type="synonym">Marijuana</name>
    <dbReference type="NCBI Taxonomy" id="3483"/>
    <lineage>
        <taxon>Eukaryota</taxon>
        <taxon>Viridiplantae</taxon>
        <taxon>Streptophyta</taxon>
        <taxon>Embryophyta</taxon>
        <taxon>Tracheophyta</taxon>
        <taxon>Spermatophyta</taxon>
        <taxon>Magnoliopsida</taxon>
        <taxon>eudicotyledons</taxon>
        <taxon>Gunneridae</taxon>
        <taxon>Pentapetalae</taxon>
        <taxon>rosids</taxon>
        <taxon>fabids</taxon>
        <taxon>Rosales</taxon>
        <taxon>Cannabaceae</taxon>
        <taxon>Cannabis</taxon>
    </lineage>
</organism>
<dbReference type="Gene3D" id="3.40.50.300">
    <property type="entry name" value="P-loop containing nucleotide triphosphate hydrolases"/>
    <property type="match status" value="1"/>
</dbReference>
<protein>
    <recommendedName>
        <fullName evidence="5">non-specific serine/threonine protein kinase</fullName>
        <ecNumber evidence="5">2.7.11.1</ecNumber>
    </recommendedName>
</protein>
<keyword evidence="7" id="KW-0808">Transferase</keyword>
<comment type="catalytic activity">
    <reaction evidence="16">
        <text>L-seryl-[protein] + ATP = O-phospho-L-seryl-[protein] + ADP + H(+)</text>
        <dbReference type="Rhea" id="RHEA:17989"/>
        <dbReference type="Rhea" id="RHEA-COMP:9863"/>
        <dbReference type="Rhea" id="RHEA-COMP:11604"/>
        <dbReference type="ChEBI" id="CHEBI:15378"/>
        <dbReference type="ChEBI" id="CHEBI:29999"/>
        <dbReference type="ChEBI" id="CHEBI:30616"/>
        <dbReference type="ChEBI" id="CHEBI:83421"/>
        <dbReference type="ChEBI" id="CHEBI:456216"/>
        <dbReference type="EC" id="2.7.11.1"/>
    </reaction>
</comment>
<keyword evidence="8" id="KW-0479">Metal-binding</keyword>
<dbReference type="Pfam" id="PF03822">
    <property type="entry name" value="NAF"/>
    <property type="match status" value="1"/>
</dbReference>
<keyword evidence="9 17" id="KW-0547">Nucleotide-binding</keyword>
<evidence type="ECO:0000256" key="9">
    <source>
        <dbReference type="ARBA" id="ARBA00022741"/>
    </source>
</evidence>
<evidence type="ECO:0000256" key="15">
    <source>
        <dbReference type="ARBA" id="ARBA00047899"/>
    </source>
</evidence>
<evidence type="ECO:0000313" key="22">
    <source>
        <dbReference type="EnsemblPlants" id="cds.evm.model.06.1738"/>
    </source>
</evidence>
<dbReference type="GO" id="GO:0005525">
    <property type="term" value="F:GTP binding"/>
    <property type="evidence" value="ECO:0007669"/>
    <property type="project" value="UniProtKB-KW"/>
</dbReference>
<keyword evidence="12" id="KW-0460">Magnesium</keyword>